<proteinExistence type="predicted"/>
<protein>
    <submittedName>
        <fullName evidence="1">Uncharacterized protein</fullName>
    </submittedName>
</protein>
<accession>A0A1A8NZM4</accession>
<reference evidence="1" key="2">
    <citation type="submission" date="2016-06" db="EMBL/GenBank/DDBJ databases">
        <title>The genome of a short-lived fish provides insights into sex chromosome evolution and the genetic control of aging.</title>
        <authorList>
            <person name="Reichwald K."/>
            <person name="Felder M."/>
            <person name="Petzold A."/>
            <person name="Koch P."/>
            <person name="Groth M."/>
            <person name="Platzer M."/>
        </authorList>
    </citation>
    <scope>NUCLEOTIDE SEQUENCE</scope>
    <source>
        <tissue evidence="1">Brain</tissue>
    </source>
</reference>
<feature type="non-terminal residue" evidence="1">
    <location>
        <position position="1"/>
    </location>
</feature>
<organism evidence="1">
    <name type="scientific">Nothobranchius pienaari</name>
    <dbReference type="NCBI Taxonomy" id="704102"/>
    <lineage>
        <taxon>Eukaryota</taxon>
        <taxon>Metazoa</taxon>
        <taxon>Chordata</taxon>
        <taxon>Craniata</taxon>
        <taxon>Vertebrata</taxon>
        <taxon>Euteleostomi</taxon>
        <taxon>Actinopterygii</taxon>
        <taxon>Neopterygii</taxon>
        <taxon>Teleostei</taxon>
        <taxon>Neoteleostei</taxon>
        <taxon>Acanthomorphata</taxon>
        <taxon>Ovalentaria</taxon>
        <taxon>Atherinomorphae</taxon>
        <taxon>Cyprinodontiformes</taxon>
        <taxon>Nothobranchiidae</taxon>
        <taxon>Nothobranchius</taxon>
    </lineage>
</organism>
<feature type="non-terminal residue" evidence="1">
    <location>
        <position position="71"/>
    </location>
</feature>
<dbReference type="AlphaFoldDB" id="A0A1A8NZM4"/>
<evidence type="ECO:0000313" key="1">
    <source>
        <dbReference type="EMBL" id="SBR74473.1"/>
    </source>
</evidence>
<sequence>ARQIASDAVLLIINSLVYSRQQILLHPDFTISFRYKDSNKHLIYITPPTHHIPSPHLHSITSHYSYLVMYN</sequence>
<gene>
    <name evidence="1" type="primary">Nfu_g_1_012585</name>
</gene>
<dbReference type="EMBL" id="HAEG01005567">
    <property type="protein sequence ID" value="SBR74473.1"/>
    <property type="molecule type" value="Transcribed_RNA"/>
</dbReference>
<reference evidence="1" key="1">
    <citation type="submission" date="2016-05" db="EMBL/GenBank/DDBJ databases">
        <authorList>
            <person name="Lavstsen T."/>
            <person name="Jespersen J.S."/>
        </authorList>
    </citation>
    <scope>NUCLEOTIDE SEQUENCE</scope>
    <source>
        <tissue evidence="1">Brain</tissue>
    </source>
</reference>
<name>A0A1A8NZM4_9TELE</name>